<accession>A0A173WNK7</accession>
<feature type="compositionally biased region" description="Polar residues" evidence="1">
    <location>
        <begin position="1"/>
        <end position="10"/>
    </location>
</feature>
<dbReference type="AlphaFoldDB" id="A0A173WNK7"/>
<dbReference type="Proteomes" id="UP000095706">
    <property type="component" value="Unassembled WGS sequence"/>
</dbReference>
<name>A0A173WNK7_9FIRM</name>
<sequence length="49" mass="5821">MSDFSINEMQEMQKAGKMRTEKQKTGIVWDSHRRTKVKNRKLRGKILSL</sequence>
<evidence type="ECO:0000256" key="1">
    <source>
        <dbReference type="SAM" id="MobiDB-lite"/>
    </source>
</evidence>
<protein>
    <submittedName>
        <fullName evidence="2">Uncharacterized protein</fullName>
    </submittedName>
</protein>
<organism evidence="2 3">
    <name type="scientific">Fusicatenibacter saccharivorans</name>
    <dbReference type="NCBI Taxonomy" id="1150298"/>
    <lineage>
        <taxon>Bacteria</taxon>
        <taxon>Bacillati</taxon>
        <taxon>Bacillota</taxon>
        <taxon>Clostridia</taxon>
        <taxon>Lachnospirales</taxon>
        <taxon>Lachnospiraceae</taxon>
        <taxon>Fusicatenibacter</taxon>
    </lineage>
</organism>
<feature type="region of interest" description="Disordered" evidence="1">
    <location>
        <begin position="1"/>
        <end position="27"/>
    </location>
</feature>
<dbReference type="EMBL" id="CYYV01000001">
    <property type="protein sequence ID" value="CUN39955.1"/>
    <property type="molecule type" value="Genomic_DNA"/>
</dbReference>
<proteinExistence type="predicted"/>
<gene>
    <name evidence="2" type="ORF">ERS852406_00145</name>
</gene>
<evidence type="ECO:0000313" key="3">
    <source>
        <dbReference type="Proteomes" id="UP000095706"/>
    </source>
</evidence>
<reference evidence="2 3" key="1">
    <citation type="submission" date="2015-09" db="EMBL/GenBank/DDBJ databases">
        <authorList>
            <consortium name="Pathogen Informatics"/>
        </authorList>
    </citation>
    <scope>NUCLEOTIDE SEQUENCE [LARGE SCALE GENOMIC DNA]</scope>
    <source>
        <strain evidence="2 3">2789STDY5608849</strain>
    </source>
</reference>
<evidence type="ECO:0000313" key="2">
    <source>
        <dbReference type="EMBL" id="CUN39955.1"/>
    </source>
</evidence>